<comment type="caution">
    <text evidence="6">The sequence shown here is derived from an EMBL/GenBank/DDBJ whole genome shotgun (WGS) entry which is preliminary data.</text>
</comment>
<gene>
    <name evidence="6" type="ORF">CJD36_001685</name>
</gene>
<dbReference type="InterPro" id="IPR002347">
    <property type="entry name" value="SDR_fam"/>
</dbReference>
<dbReference type="NCBIfam" id="NF006133">
    <property type="entry name" value="PRK08278.1"/>
    <property type="match status" value="1"/>
</dbReference>
<dbReference type="InterPro" id="IPR051935">
    <property type="entry name" value="HSDL2"/>
</dbReference>
<evidence type="ECO:0000313" key="7">
    <source>
        <dbReference type="Proteomes" id="UP000239872"/>
    </source>
</evidence>
<keyword evidence="5" id="KW-0576">Peroxisome</keyword>
<dbReference type="Proteomes" id="UP000239872">
    <property type="component" value="Unassembled WGS sequence"/>
</dbReference>
<evidence type="ECO:0000313" key="6">
    <source>
        <dbReference type="EMBL" id="PQJ12486.1"/>
    </source>
</evidence>
<dbReference type="Pfam" id="PF00106">
    <property type="entry name" value="adh_short"/>
    <property type="match status" value="1"/>
</dbReference>
<dbReference type="RefSeq" id="WP_105037370.1">
    <property type="nucleotide sequence ID" value="NZ_PPSL01000001.1"/>
</dbReference>
<dbReference type="EMBL" id="PPSL01000001">
    <property type="protein sequence ID" value="PQJ12486.1"/>
    <property type="molecule type" value="Genomic_DNA"/>
</dbReference>
<organism evidence="6 7">
    <name type="scientific">Flavipsychrobacter stenotrophus</name>
    <dbReference type="NCBI Taxonomy" id="2077091"/>
    <lineage>
        <taxon>Bacteria</taxon>
        <taxon>Pseudomonadati</taxon>
        <taxon>Bacteroidota</taxon>
        <taxon>Chitinophagia</taxon>
        <taxon>Chitinophagales</taxon>
        <taxon>Chitinophagaceae</taxon>
        <taxon>Flavipsychrobacter</taxon>
    </lineage>
</organism>
<evidence type="ECO:0000256" key="4">
    <source>
        <dbReference type="ARBA" id="ARBA00023002"/>
    </source>
</evidence>
<sequence length="272" mass="29342">MLKGKVAFITGASRGIGEAIALRLAKEGVAIAIVAKSINEDPRLGGTIHSVAKKINEEGGRALAIQCDIRDEEQIIAAVQQCVSVLGGIDILVNNASAIMLTNTEMTEAKRFDLVHDINVRGTFFVTKHCIPFLKKSENPHILTLSPPLDLNPKWIAPYVAYTLSKYNMSMMTLGWACEFRKAGIAANSLWPVTTIATAAVKNLLGGETLMNMSRKPEILADCAALILAQPSKECTGNLFLDEQVLTLAGITNFDEYAVTPGGPLQKDLYVS</sequence>
<dbReference type="PRINTS" id="PR00081">
    <property type="entry name" value="GDHRDH"/>
</dbReference>
<dbReference type="Gene3D" id="3.40.50.720">
    <property type="entry name" value="NAD(P)-binding Rossmann-like Domain"/>
    <property type="match status" value="1"/>
</dbReference>
<keyword evidence="4" id="KW-0560">Oxidoreductase</keyword>
<protein>
    <submittedName>
        <fullName evidence="6">Short chain dehydrogenase</fullName>
    </submittedName>
</protein>
<keyword evidence="7" id="KW-1185">Reference proteome</keyword>
<keyword evidence="3" id="KW-0521">NADP</keyword>
<dbReference type="PANTHER" id="PTHR42808">
    <property type="entry name" value="HYDROXYSTEROID DEHYDROGENASE-LIKE PROTEIN 2"/>
    <property type="match status" value="1"/>
</dbReference>
<dbReference type="AlphaFoldDB" id="A0A2S7T155"/>
<name>A0A2S7T155_9BACT</name>
<dbReference type="SUPFAM" id="SSF51735">
    <property type="entry name" value="NAD(P)-binding Rossmann-fold domains"/>
    <property type="match status" value="1"/>
</dbReference>
<evidence type="ECO:0000256" key="3">
    <source>
        <dbReference type="ARBA" id="ARBA00022857"/>
    </source>
</evidence>
<dbReference type="InterPro" id="IPR036291">
    <property type="entry name" value="NAD(P)-bd_dom_sf"/>
</dbReference>
<dbReference type="OrthoDB" id="9810935at2"/>
<evidence type="ECO:0000256" key="1">
    <source>
        <dbReference type="ARBA" id="ARBA00004275"/>
    </source>
</evidence>
<evidence type="ECO:0000256" key="5">
    <source>
        <dbReference type="ARBA" id="ARBA00023140"/>
    </source>
</evidence>
<dbReference type="FunFam" id="3.40.50.720:FF:000301">
    <property type="entry name" value="Hydroxysteroid dehydrogenase like 2"/>
    <property type="match status" value="1"/>
</dbReference>
<reference evidence="6 7" key="1">
    <citation type="submission" date="2018-01" db="EMBL/GenBank/DDBJ databases">
        <title>A novel member of the phylum Bacteroidetes isolated from glacier ice.</title>
        <authorList>
            <person name="Liu Q."/>
            <person name="Xin Y.-H."/>
        </authorList>
    </citation>
    <scope>NUCLEOTIDE SEQUENCE [LARGE SCALE GENOMIC DNA]</scope>
    <source>
        <strain evidence="6 7">RB1R16</strain>
    </source>
</reference>
<comment type="subcellular location">
    <subcellularLocation>
        <location evidence="1">Peroxisome</location>
    </subcellularLocation>
</comment>
<accession>A0A2S7T155</accession>
<dbReference type="GO" id="GO:0016491">
    <property type="term" value="F:oxidoreductase activity"/>
    <property type="evidence" value="ECO:0007669"/>
    <property type="project" value="UniProtKB-KW"/>
</dbReference>
<comment type="similarity">
    <text evidence="2">Belongs to the short-chain dehydrogenases/reductases (SDR) family.</text>
</comment>
<proteinExistence type="inferred from homology"/>
<dbReference type="PANTHER" id="PTHR42808:SF3">
    <property type="entry name" value="HYDROXYSTEROID DEHYDROGENASE-LIKE PROTEIN 2"/>
    <property type="match status" value="1"/>
</dbReference>
<evidence type="ECO:0000256" key="2">
    <source>
        <dbReference type="ARBA" id="ARBA00006484"/>
    </source>
</evidence>